<accession>A0A914C5L9</accession>
<dbReference type="Proteomes" id="UP000887540">
    <property type="component" value="Unplaced"/>
</dbReference>
<evidence type="ECO:0000313" key="2">
    <source>
        <dbReference type="WBParaSite" id="ACRNAN_Path_276.g1026.t1"/>
    </source>
</evidence>
<protein>
    <submittedName>
        <fullName evidence="2">Uncharacterized protein</fullName>
    </submittedName>
</protein>
<sequence length="174" mass="20138">MSNLGMNGFKIIGKLDEEERKKFISCMMTPTNKKKNTQPPVGNCIVRSRKRVKARTSTELRKASQKNKIQKINDKVRGRFWSNFLNNVNGTRKSNNIKDLRMKSSTNETEVPEMNLRHQYLTQKFTQKVTQNFTQSIIQRLNQGLKIYRLTSSGKPKFVPLDATIINEENNNTS</sequence>
<reference evidence="2" key="1">
    <citation type="submission" date="2022-11" db="UniProtKB">
        <authorList>
            <consortium name="WormBaseParasite"/>
        </authorList>
    </citation>
    <scope>IDENTIFICATION</scope>
</reference>
<organism evidence="1 2">
    <name type="scientific">Acrobeloides nanus</name>
    <dbReference type="NCBI Taxonomy" id="290746"/>
    <lineage>
        <taxon>Eukaryota</taxon>
        <taxon>Metazoa</taxon>
        <taxon>Ecdysozoa</taxon>
        <taxon>Nematoda</taxon>
        <taxon>Chromadorea</taxon>
        <taxon>Rhabditida</taxon>
        <taxon>Tylenchina</taxon>
        <taxon>Cephalobomorpha</taxon>
        <taxon>Cephaloboidea</taxon>
        <taxon>Cephalobidae</taxon>
        <taxon>Acrobeloides</taxon>
    </lineage>
</organism>
<dbReference type="AlphaFoldDB" id="A0A914C5L9"/>
<name>A0A914C5L9_9BILA</name>
<keyword evidence="1" id="KW-1185">Reference proteome</keyword>
<dbReference type="WBParaSite" id="ACRNAN_Path_276.g1026.t1">
    <property type="protein sequence ID" value="ACRNAN_Path_276.g1026.t1"/>
    <property type="gene ID" value="ACRNAN_Path_276.g1026"/>
</dbReference>
<proteinExistence type="predicted"/>
<evidence type="ECO:0000313" key="1">
    <source>
        <dbReference type="Proteomes" id="UP000887540"/>
    </source>
</evidence>